<evidence type="ECO:0000313" key="5">
    <source>
        <dbReference type="Proteomes" id="UP000199652"/>
    </source>
</evidence>
<accession>A0A1H3ASV8</accession>
<keyword evidence="3 4" id="KW-0808">Transferase</keyword>
<proteinExistence type="inferred from homology"/>
<evidence type="ECO:0000256" key="2">
    <source>
        <dbReference type="ARBA" id="ARBA00022603"/>
    </source>
</evidence>
<name>A0A1H3ASV8_EUBBA</name>
<dbReference type="RefSeq" id="WP_090242479.1">
    <property type="nucleotide sequence ID" value="NZ_FNOU01000001.1"/>
</dbReference>
<dbReference type="AlphaFoldDB" id="A0A1H3ASV8"/>
<evidence type="ECO:0000256" key="1">
    <source>
        <dbReference type="ARBA" id="ARBA00007137"/>
    </source>
</evidence>
<gene>
    <name evidence="4" type="ORF">SAMN04488579_101168</name>
</gene>
<dbReference type="InterPro" id="IPR010426">
    <property type="entry name" value="MTTB_MeTrfase"/>
</dbReference>
<dbReference type="GO" id="GO:0008168">
    <property type="term" value="F:methyltransferase activity"/>
    <property type="evidence" value="ECO:0007669"/>
    <property type="project" value="UniProtKB-KW"/>
</dbReference>
<keyword evidence="5" id="KW-1185">Reference proteome</keyword>
<organism evidence="4 5">
    <name type="scientific">Eubacterium barkeri</name>
    <name type="common">Clostridium barkeri</name>
    <dbReference type="NCBI Taxonomy" id="1528"/>
    <lineage>
        <taxon>Bacteria</taxon>
        <taxon>Bacillati</taxon>
        <taxon>Bacillota</taxon>
        <taxon>Clostridia</taxon>
        <taxon>Eubacteriales</taxon>
        <taxon>Eubacteriaceae</taxon>
        <taxon>Eubacterium</taxon>
    </lineage>
</organism>
<dbReference type="Gene3D" id="3.20.20.480">
    <property type="entry name" value="Trimethylamine methyltransferase-like"/>
    <property type="match status" value="1"/>
</dbReference>
<dbReference type="Pfam" id="PF06253">
    <property type="entry name" value="MTTB"/>
    <property type="match status" value="1"/>
</dbReference>
<dbReference type="Proteomes" id="UP000199652">
    <property type="component" value="Unassembled WGS sequence"/>
</dbReference>
<evidence type="ECO:0000313" key="4">
    <source>
        <dbReference type="EMBL" id="SDX32777.1"/>
    </source>
</evidence>
<reference evidence="5" key="1">
    <citation type="submission" date="2016-10" db="EMBL/GenBank/DDBJ databases">
        <authorList>
            <person name="Varghese N."/>
            <person name="Submissions S."/>
        </authorList>
    </citation>
    <scope>NUCLEOTIDE SEQUENCE [LARGE SCALE GENOMIC DNA]</scope>
    <source>
        <strain evidence="5">VPI 5359</strain>
    </source>
</reference>
<dbReference type="EMBL" id="FNOU01000001">
    <property type="protein sequence ID" value="SDX32777.1"/>
    <property type="molecule type" value="Genomic_DNA"/>
</dbReference>
<protein>
    <submittedName>
        <fullName evidence="4">Trimethylamine methyltransferase (MTTB)</fullName>
    </submittedName>
</protein>
<sequence>MKGTIDLLSTEEITEIHHASLEILETVGMEIQDDEIRQLLHFHGARLEDSRVYFPRELVEWAIDHSQKEHIMYARNPDKTVYPARSDVTLLTNSIFCTHIYDWKLHRKRPSTIADSIEFTRISNFYDEIAFYAATLLPMDCPANLSELYALYNALYYSDKHCHCYFSSPESARYAVSLAEAVAGGEEALRRRPLFTANLPALTGLSLSRKECATIGIFAKHGIPILTFCSLMTCITAPQSIAGTLALSNAAILGVLTMIKAINPEAILLYATDTCTPNPYNNSVDYDASEYVLFSSANRQLADHYGLVSATAHDCSEVEPSSFPVVQGYRLRQLRNLMVRSNTCFCAGGYDFSLFASQLDLILAYEIYSDLKPLQADTPLFSQGAGADMVAAYLDDGLSDVTRRACFSVKKNYYTFMQQDYRTFINDKINWILSQPPDIPAPEIQARMDAVMDEAREALAKGGSLG</sequence>
<comment type="similarity">
    <text evidence="1">Belongs to the trimethylamine methyltransferase family.</text>
</comment>
<dbReference type="GO" id="GO:0032259">
    <property type="term" value="P:methylation"/>
    <property type="evidence" value="ECO:0007669"/>
    <property type="project" value="UniProtKB-KW"/>
</dbReference>
<dbReference type="OrthoDB" id="5713681at2"/>
<dbReference type="GO" id="GO:0015948">
    <property type="term" value="P:methanogenesis"/>
    <property type="evidence" value="ECO:0007669"/>
    <property type="project" value="InterPro"/>
</dbReference>
<dbReference type="STRING" id="1528.SAMN04488579_101168"/>
<keyword evidence="2 4" id="KW-0489">Methyltransferase</keyword>
<dbReference type="InterPro" id="IPR038601">
    <property type="entry name" value="MttB-like_sf"/>
</dbReference>
<evidence type="ECO:0000256" key="3">
    <source>
        <dbReference type="ARBA" id="ARBA00022679"/>
    </source>
</evidence>